<gene>
    <name evidence="3" type="ORF">CD943_05100</name>
</gene>
<dbReference type="AlphaFoldDB" id="A0A1Z3LVS1"/>
<feature type="compositionally biased region" description="Acidic residues" evidence="1">
    <location>
        <begin position="8"/>
        <end position="18"/>
    </location>
</feature>
<feature type="transmembrane region" description="Helical" evidence="2">
    <location>
        <begin position="39"/>
        <end position="58"/>
    </location>
</feature>
<evidence type="ECO:0000256" key="2">
    <source>
        <dbReference type="SAM" id="Phobius"/>
    </source>
</evidence>
<name>A0A1Z3LVS1_BREDI</name>
<dbReference type="EMBL" id="CP021995">
    <property type="protein sequence ID" value="ASD26322.1"/>
    <property type="molecule type" value="Genomic_DNA"/>
</dbReference>
<keyword evidence="2" id="KW-1133">Transmembrane helix</keyword>
<reference evidence="3 4" key="1">
    <citation type="submission" date="2017-06" db="EMBL/GenBank/DDBJ databases">
        <title>Biodegradation of gentamicin by bacterial consortia AMQD4 in synthetic medium and raw gentamicin sewage.</title>
        <authorList>
            <person name="Chang H."/>
            <person name="Feng Y."/>
            <person name="Li Z."/>
            <person name="Xue J."/>
            <person name="Cheng D."/>
        </authorList>
    </citation>
    <scope>NUCLEOTIDE SEQUENCE [LARGE SCALE GENOMIC DNA]</scope>
    <source>
        <strain evidence="3 4">BZC3</strain>
    </source>
</reference>
<evidence type="ECO:0000256" key="1">
    <source>
        <dbReference type="SAM" id="MobiDB-lite"/>
    </source>
</evidence>
<reference evidence="3 4" key="2">
    <citation type="submission" date="2017-06" db="EMBL/GenBank/DDBJ databases">
        <authorList>
            <person name="Kim H.J."/>
            <person name="Triplett B.A."/>
        </authorList>
    </citation>
    <scope>NUCLEOTIDE SEQUENCE [LARGE SCALE GENOMIC DNA]</scope>
    <source>
        <strain evidence="3 4">BZC3</strain>
    </source>
</reference>
<keyword evidence="2" id="KW-0472">Membrane</keyword>
<dbReference type="Proteomes" id="UP000197024">
    <property type="component" value="Chromosome"/>
</dbReference>
<organism evidence="3 4">
    <name type="scientific">Brevundimonas diminuta</name>
    <name type="common">Pseudomonas diminuta</name>
    <dbReference type="NCBI Taxonomy" id="293"/>
    <lineage>
        <taxon>Bacteria</taxon>
        <taxon>Pseudomonadati</taxon>
        <taxon>Pseudomonadota</taxon>
        <taxon>Alphaproteobacteria</taxon>
        <taxon>Caulobacterales</taxon>
        <taxon>Caulobacteraceae</taxon>
        <taxon>Brevundimonas</taxon>
    </lineage>
</organism>
<sequence length="59" mass="6410">MVQSPDPFSEEPTADDLPPDQARERELARRSHNPTLSPWLVLGLILLAGAGVYVVSALI</sequence>
<evidence type="ECO:0000313" key="4">
    <source>
        <dbReference type="Proteomes" id="UP000197024"/>
    </source>
</evidence>
<dbReference type="STRING" id="293.GCA_000988015_01946"/>
<protein>
    <submittedName>
        <fullName evidence="3">Uncharacterized protein</fullName>
    </submittedName>
</protein>
<proteinExistence type="predicted"/>
<feature type="region of interest" description="Disordered" evidence="1">
    <location>
        <begin position="1"/>
        <end position="30"/>
    </location>
</feature>
<accession>A0A1Z3LVS1</accession>
<evidence type="ECO:0000313" key="3">
    <source>
        <dbReference type="EMBL" id="ASD26322.1"/>
    </source>
</evidence>
<keyword evidence="2" id="KW-0812">Transmembrane</keyword>